<evidence type="ECO:0000313" key="2">
    <source>
        <dbReference type="Proteomes" id="UP000299102"/>
    </source>
</evidence>
<dbReference type="AlphaFoldDB" id="A0A4C1Z0E0"/>
<proteinExistence type="predicted"/>
<comment type="caution">
    <text evidence="1">The sequence shown here is derived from an EMBL/GenBank/DDBJ whole genome shotgun (WGS) entry which is preliminary data.</text>
</comment>
<dbReference type="Proteomes" id="UP000299102">
    <property type="component" value="Unassembled WGS sequence"/>
</dbReference>
<reference evidence="1 2" key="1">
    <citation type="journal article" date="2019" name="Commun. Biol.">
        <title>The bagworm genome reveals a unique fibroin gene that provides high tensile strength.</title>
        <authorList>
            <person name="Kono N."/>
            <person name="Nakamura H."/>
            <person name="Ohtoshi R."/>
            <person name="Tomita M."/>
            <person name="Numata K."/>
            <person name="Arakawa K."/>
        </authorList>
    </citation>
    <scope>NUCLEOTIDE SEQUENCE [LARGE SCALE GENOMIC DNA]</scope>
</reference>
<name>A0A4C1Z0E0_EUMVA</name>
<organism evidence="1 2">
    <name type="scientific">Eumeta variegata</name>
    <name type="common">Bagworm moth</name>
    <name type="synonym">Eumeta japonica</name>
    <dbReference type="NCBI Taxonomy" id="151549"/>
    <lineage>
        <taxon>Eukaryota</taxon>
        <taxon>Metazoa</taxon>
        <taxon>Ecdysozoa</taxon>
        <taxon>Arthropoda</taxon>
        <taxon>Hexapoda</taxon>
        <taxon>Insecta</taxon>
        <taxon>Pterygota</taxon>
        <taxon>Neoptera</taxon>
        <taxon>Endopterygota</taxon>
        <taxon>Lepidoptera</taxon>
        <taxon>Glossata</taxon>
        <taxon>Ditrysia</taxon>
        <taxon>Tineoidea</taxon>
        <taxon>Psychidae</taxon>
        <taxon>Oiketicinae</taxon>
        <taxon>Eumeta</taxon>
    </lineage>
</organism>
<protein>
    <submittedName>
        <fullName evidence="1">Uncharacterized protein</fullName>
    </submittedName>
</protein>
<evidence type="ECO:0000313" key="1">
    <source>
        <dbReference type="EMBL" id="GBP82201.1"/>
    </source>
</evidence>
<dbReference type="EMBL" id="BGZK01001554">
    <property type="protein sequence ID" value="GBP82201.1"/>
    <property type="molecule type" value="Genomic_DNA"/>
</dbReference>
<accession>A0A4C1Z0E0</accession>
<keyword evidence="2" id="KW-1185">Reference proteome</keyword>
<sequence length="117" mass="13267">MTCFVPPAQVRSAPAAVYTNNAPPAPASRCIYRLNSSMVMLMGEIEMYYYDINTLNRSIRSTELRRRVLQHSKANRHHYNEGARSSLVLVAPTQAKAIAECFYCDRAPEDWRDDGTP</sequence>
<gene>
    <name evidence="1" type="ORF">EVAR_103648_1</name>
</gene>